<organism evidence="2 3">
    <name type="scientific">Brevibacillus brevis (strain 47 / JCM 6285 / NBRC 100599)</name>
    <dbReference type="NCBI Taxonomy" id="358681"/>
    <lineage>
        <taxon>Bacteria</taxon>
        <taxon>Bacillati</taxon>
        <taxon>Bacillota</taxon>
        <taxon>Bacilli</taxon>
        <taxon>Bacillales</taxon>
        <taxon>Paenibacillaceae</taxon>
        <taxon>Brevibacillus</taxon>
    </lineage>
</organism>
<reference evidence="2 3" key="1">
    <citation type="submission" date="2005-03" db="EMBL/GenBank/DDBJ databases">
        <title>Brevibacillus brevis strain 47, complete genome.</title>
        <authorList>
            <person name="Hosoyama A."/>
            <person name="Yamada R."/>
            <person name="Hongo Y."/>
            <person name="Terui Y."/>
            <person name="Ankai A."/>
            <person name="Masuyama W."/>
            <person name="Sekiguchi M."/>
            <person name="Takeda T."/>
            <person name="Asano K."/>
            <person name="Ohji S."/>
            <person name="Ichikawa N."/>
            <person name="Narita S."/>
            <person name="Aoki N."/>
            <person name="Miura H."/>
            <person name="Matsushita S."/>
            <person name="Sekigawa T."/>
            <person name="Yamagata H."/>
            <person name="Yoshikawa H."/>
            <person name="Udaka S."/>
            <person name="Tanikawa S."/>
            <person name="Fujita N."/>
        </authorList>
    </citation>
    <scope>NUCLEOTIDE SEQUENCE [LARGE SCALE GENOMIC DNA]</scope>
    <source>
        <strain evidence="3">47 / JCM 6285 / NBRC 100599</strain>
    </source>
</reference>
<accession>C0Z5I0</accession>
<keyword evidence="1" id="KW-1133">Transmembrane helix</keyword>
<dbReference type="STRING" id="358681.BBR47_51090"/>
<feature type="transmembrane region" description="Helical" evidence="1">
    <location>
        <begin position="81"/>
        <end position="105"/>
    </location>
</feature>
<dbReference type="RefSeq" id="WP_015893339.1">
    <property type="nucleotide sequence ID" value="NC_012491.1"/>
</dbReference>
<sequence>MKINTQWIPCHRRADRCFSIGGKKMPLCARCVSILVGYLPAPVFAGMHIVTSYYLIGLLLLPMLIDGFTQQWKWRTSNNKLRFFTGFSFGIGQSLLISNVVWLLVERLGGS</sequence>
<keyword evidence="1" id="KW-0812">Transmembrane</keyword>
<keyword evidence="1" id="KW-0472">Membrane</keyword>
<evidence type="ECO:0000313" key="2">
    <source>
        <dbReference type="EMBL" id="BAH46086.1"/>
    </source>
</evidence>
<gene>
    <name evidence="2" type="ordered locus">BBR47_51090</name>
</gene>
<dbReference type="EMBL" id="AP008955">
    <property type="protein sequence ID" value="BAH46086.1"/>
    <property type="molecule type" value="Genomic_DNA"/>
</dbReference>
<feature type="transmembrane region" description="Helical" evidence="1">
    <location>
        <begin position="27"/>
        <end position="45"/>
    </location>
</feature>
<evidence type="ECO:0008006" key="4">
    <source>
        <dbReference type="Google" id="ProtNLM"/>
    </source>
</evidence>
<dbReference type="Proteomes" id="UP000001877">
    <property type="component" value="Chromosome"/>
</dbReference>
<protein>
    <recommendedName>
        <fullName evidence="4">DUF2085 domain-containing protein</fullName>
    </recommendedName>
</protein>
<proteinExistence type="predicted"/>
<dbReference type="AlphaFoldDB" id="C0Z5I0"/>
<dbReference type="InterPro" id="IPR019206">
    <property type="entry name" value="DUF2085_TM"/>
</dbReference>
<dbReference type="HOGENOM" id="CLU_154418_0_0_9"/>
<evidence type="ECO:0000256" key="1">
    <source>
        <dbReference type="SAM" id="Phobius"/>
    </source>
</evidence>
<dbReference type="Pfam" id="PF09858">
    <property type="entry name" value="DUF2085"/>
    <property type="match status" value="1"/>
</dbReference>
<name>C0Z5I0_BREBN</name>
<keyword evidence="3" id="KW-1185">Reference proteome</keyword>
<dbReference type="KEGG" id="bbe:BBR47_51090"/>
<dbReference type="eggNOG" id="COG3815">
    <property type="taxonomic scope" value="Bacteria"/>
</dbReference>
<evidence type="ECO:0000313" key="3">
    <source>
        <dbReference type="Proteomes" id="UP000001877"/>
    </source>
</evidence>